<dbReference type="Proteomes" id="UP001180020">
    <property type="component" value="Unassembled WGS sequence"/>
</dbReference>
<comment type="caution">
    <text evidence="1">The sequence shown here is derived from an EMBL/GenBank/DDBJ whole genome shotgun (WGS) entry which is preliminary data.</text>
</comment>
<accession>A0AAV9FKS6</accession>
<keyword evidence="2" id="KW-1185">Reference proteome</keyword>
<gene>
    <name evidence="1" type="ORF">QJS10_CPA01g01862</name>
</gene>
<sequence length="122" mass="14195">MLNKALLSKWLCRWDVNSDVAQRRLLSEHYGRRSVGRMHFPWLSRRMSQMAKGMFRLTQEFGNSVRWTVGDESSLDRGSMWKTFGKTSWRSSLTGDALWWVPEEFGSQTEGYILNPDSCLLG</sequence>
<dbReference type="AlphaFoldDB" id="A0AAV9FKS6"/>
<organism evidence="1 2">
    <name type="scientific">Acorus calamus</name>
    <name type="common">Sweet flag</name>
    <dbReference type="NCBI Taxonomy" id="4465"/>
    <lineage>
        <taxon>Eukaryota</taxon>
        <taxon>Viridiplantae</taxon>
        <taxon>Streptophyta</taxon>
        <taxon>Embryophyta</taxon>
        <taxon>Tracheophyta</taxon>
        <taxon>Spermatophyta</taxon>
        <taxon>Magnoliopsida</taxon>
        <taxon>Liliopsida</taxon>
        <taxon>Acoraceae</taxon>
        <taxon>Acorus</taxon>
    </lineage>
</organism>
<proteinExistence type="predicted"/>
<reference evidence="1" key="2">
    <citation type="submission" date="2023-06" db="EMBL/GenBank/DDBJ databases">
        <authorList>
            <person name="Ma L."/>
            <person name="Liu K.-W."/>
            <person name="Li Z."/>
            <person name="Hsiao Y.-Y."/>
            <person name="Qi Y."/>
            <person name="Fu T."/>
            <person name="Tang G."/>
            <person name="Zhang D."/>
            <person name="Sun W.-H."/>
            <person name="Liu D.-K."/>
            <person name="Li Y."/>
            <person name="Chen G.-Z."/>
            <person name="Liu X.-D."/>
            <person name="Liao X.-Y."/>
            <person name="Jiang Y.-T."/>
            <person name="Yu X."/>
            <person name="Hao Y."/>
            <person name="Huang J."/>
            <person name="Zhao X.-W."/>
            <person name="Ke S."/>
            <person name="Chen Y.-Y."/>
            <person name="Wu W.-L."/>
            <person name="Hsu J.-L."/>
            <person name="Lin Y.-F."/>
            <person name="Huang M.-D."/>
            <person name="Li C.-Y."/>
            <person name="Huang L."/>
            <person name="Wang Z.-W."/>
            <person name="Zhao X."/>
            <person name="Zhong W.-Y."/>
            <person name="Peng D.-H."/>
            <person name="Ahmad S."/>
            <person name="Lan S."/>
            <person name="Zhang J.-S."/>
            <person name="Tsai W.-C."/>
            <person name="Van De Peer Y."/>
            <person name="Liu Z.-J."/>
        </authorList>
    </citation>
    <scope>NUCLEOTIDE SEQUENCE</scope>
    <source>
        <strain evidence="1">CP</strain>
        <tissue evidence="1">Leaves</tissue>
    </source>
</reference>
<reference evidence="1" key="1">
    <citation type="journal article" date="2023" name="Nat. Commun.">
        <title>Diploid and tetraploid genomes of Acorus and the evolution of monocots.</title>
        <authorList>
            <person name="Ma L."/>
            <person name="Liu K.W."/>
            <person name="Li Z."/>
            <person name="Hsiao Y.Y."/>
            <person name="Qi Y."/>
            <person name="Fu T."/>
            <person name="Tang G.D."/>
            <person name="Zhang D."/>
            <person name="Sun W.H."/>
            <person name="Liu D.K."/>
            <person name="Li Y."/>
            <person name="Chen G.Z."/>
            <person name="Liu X.D."/>
            <person name="Liao X.Y."/>
            <person name="Jiang Y.T."/>
            <person name="Yu X."/>
            <person name="Hao Y."/>
            <person name="Huang J."/>
            <person name="Zhao X.W."/>
            <person name="Ke S."/>
            <person name="Chen Y.Y."/>
            <person name="Wu W.L."/>
            <person name="Hsu J.L."/>
            <person name="Lin Y.F."/>
            <person name="Huang M.D."/>
            <person name="Li C.Y."/>
            <person name="Huang L."/>
            <person name="Wang Z.W."/>
            <person name="Zhao X."/>
            <person name="Zhong W.Y."/>
            <person name="Peng D.H."/>
            <person name="Ahmad S."/>
            <person name="Lan S."/>
            <person name="Zhang J.S."/>
            <person name="Tsai W.C."/>
            <person name="Van de Peer Y."/>
            <person name="Liu Z.J."/>
        </authorList>
    </citation>
    <scope>NUCLEOTIDE SEQUENCE</scope>
    <source>
        <strain evidence="1">CP</strain>
    </source>
</reference>
<name>A0AAV9FKS6_ACOCL</name>
<dbReference type="EMBL" id="JAUJYO010000001">
    <property type="protein sequence ID" value="KAK1325222.1"/>
    <property type="molecule type" value="Genomic_DNA"/>
</dbReference>
<evidence type="ECO:0000313" key="2">
    <source>
        <dbReference type="Proteomes" id="UP001180020"/>
    </source>
</evidence>
<evidence type="ECO:0000313" key="1">
    <source>
        <dbReference type="EMBL" id="KAK1325222.1"/>
    </source>
</evidence>
<protein>
    <submittedName>
        <fullName evidence="1">Uncharacterized protein</fullName>
    </submittedName>
</protein>